<sequence>MMKKDSCSYYYCCRSNKLFLCFSKVDILMTKCI</sequence>
<dbReference type="EMBL" id="GGEC01073060">
    <property type="protein sequence ID" value="MBX53544.1"/>
    <property type="molecule type" value="Transcribed_RNA"/>
</dbReference>
<reference evidence="1" key="1">
    <citation type="submission" date="2018-02" db="EMBL/GenBank/DDBJ databases">
        <title>Rhizophora mucronata_Transcriptome.</title>
        <authorList>
            <person name="Meera S.P."/>
            <person name="Sreeshan A."/>
            <person name="Augustine A."/>
        </authorList>
    </citation>
    <scope>NUCLEOTIDE SEQUENCE</scope>
    <source>
        <tissue evidence="1">Leaf</tissue>
    </source>
</reference>
<protein>
    <submittedName>
        <fullName evidence="1">Uncharacterized protein</fullName>
    </submittedName>
</protein>
<proteinExistence type="predicted"/>
<evidence type="ECO:0000313" key="1">
    <source>
        <dbReference type="EMBL" id="MBX53544.1"/>
    </source>
</evidence>
<dbReference type="AlphaFoldDB" id="A0A2P2PFM8"/>
<name>A0A2P2PFM8_RHIMU</name>
<accession>A0A2P2PFM8</accession>
<organism evidence="1">
    <name type="scientific">Rhizophora mucronata</name>
    <name type="common">Asiatic mangrove</name>
    <dbReference type="NCBI Taxonomy" id="61149"/>
    <lineage>
        <taxon>Eukaryota</taxon>
        <taxon>Viridiplantae</taxon>
        <taxon>Streptophyta</taxon>
        <taxon>Embryophyta</taxon>
        <taxon>Tracheophyta</taxon>
        <taxon>Spermatophyta</taxon>
        <taxon>Magnoliopsida</taxon>
        <taxon>eudicotyledons</taxon>
        <taxon>Gunneridae</taxon>
        <taxon>Pentapetalae</taxon>
        <taxon>rosids</taxon>
        <taxon>fabids</taxon>
        <taxon>Malpighiales</taxon>
        <taxon>Rhizophoraceae</taxon>
        <taxon>Rhizophora</taxon>
    </lineage>
</organism>